<keyword evidence="12" id="KW-1185">Reference proteome</keyword>
<dbReference type="InterPro" id="IPR029057">
    <property type="entry name" value="PRTase-like"/>
</dbReference>
<dbReference type="Gene3D" id="3.40.50.2020">
    <property type="match status" value="2"/>
</dbReference>
<dbReference type="EMBL" id="JBBUTG010000033">
    <property type="protein sequence ID" value="MEK8034727.1"/>
    <property type="molecule type" value="Genomic_DNA"/>
</dbReference>
<evidence type="ECO:0000256" key="8">
    <source>
        <dbReference type="RuleBase" id="RU004324"/>
    </source>
</evidence>
<sequence>MPAPVVLGLGGSALAAGTLAAAIGAETVAVESRRFPDGELYLRVSQPVDQREAIIVAQVQQPDEQLIGLVFLADALRDLGARRIGLVLPYLPYMRQDARFRPGEAITSRSCGRLLSGCADWLVTVDPHLHRYASLDAVYSMRTEVVASAEAIAKWIEREVDRPLIIGPDEESEQWVARVAELAACPWRVMRKQRHGDRDVDVHADAWRPDASLRGRTPVLLDDIVYGGHTMLSAGWPRARFKRSR</sequence>
<dbReference type="Proteomes" id="UP001371218">
    <property type="component" value="Unassembled WGS sequence"/>
</dbReference>
<evidence type="ECO:0000256" key="1">
    <source>
        <dbReference type="ARBA" id="ARBA00013247"/>
    </source>
</evidence>
<keyword evidence="5" id="KW-0418">Kinase</keyword>
<keyword evidence="4" id="KW-0547">Nucleotide-binding</keyword>
<dbReference type="PANTHER" id="PTHR10210:SF32">
    <property type="entry name" value="RIBOSE-PHOSPHATE PYROPHOSPHOKINASE 2"/>
    <property type="match status" value="1"/>
</dbReference>
<proteinExistence type="inferred from homology"/>
<evidence type="ECO:0000256" key="4">
    <source>
        <dbReference type="ARBA" id="ARBA00022741"/>
    </source>
</evidence>
<name>A0ABU9C104_9BURK</name>
<dbReference type="InterPro" id="IPR000836">
    <property type="entry name" value="PRTase_dom"/>
</dbReference>
<dbReference type="PANTHER" id="PTHR10210">
    <property type="entry name" value="RIBOSE-PHOSPHATE DIPHOSPHOKINASE FAMILY MEMBER"/>
    <property type="match status" value="1"/>
</dbReference>
<dbReference type="Pfam" id="PF00156">
    <property type="entry name" value="Pribosyltran"/>
    <property type="match status" value="1"/>
</dbReference>
<keyword evidence="2 11" id="KW-0808">Transferase</keyword>
<accession>A0ABU9C104</accession>
<evidence type="ECO:0000259" key="10">
    <source>
        <dbReference type="Pfam" id="PF13793"/>
    </source>
</evidence>
<dbReference type="SMART" id="SM01400">
    <property type="entry name" value="Pribosyltran_N"/>
    <property type="match status" value="1"/>
</dbReference>
<dbReference type="CDD" id="cd06223">
    <property type="entry name" value="PRTases_typeI"/>
    <property type="match status" value="1"/>
</dbReference>
<evidence type="ECO:0000256" key="6">
    <source>
        <dbReference type="ARBA" id="ARBA00022840"/>
    </source>
</evidence>
<evidence type="ECO:0000256" key="5">
    <source>
        <dbReference type="ARBA" id="ARBA00022777"/>
    </source>
</evidence>
<evidence type="ECO:0000256" key="3">
    <source>
        <dbReference type="ARBA" id="ARBA00022727"/>
    </source>
</evidence>
<evidence type="ECO:0000313" key="11">
    <source>
        <dbReference type="EMBL" id="MEK8034727.1"/>
    </source>
</evidence>
<evidence type="ECO:0000256" key="2">
    <source>
        <dbReference type="ARBA" id="ARBA00022679"/>
    </source>
</evidence>
<organism evidence="11 12">
    <name type="scientific">Ideonella lacteola</name>
    <dbReference type="NCBI Taxonomy" id="2984193"/>
    <lineage>
        <taxon>Bacteria</taxon>
        <taxon>Pseudomonadati</taxon>
        <taxon>Pseudomonadota</taxon>
        <taxon>Betaproteobacteria</taxon>
        <taxon>Burkholderiales</taxon>
        <taxon>Sphaerotilaceae</taxon>
        <taxon>Ideonella</taxon>
    </lineage>
</organism>
<comment type="caution">
    <text evidence="11">The sequence shown here is derived from an EMBL/GenBank/DDBJ whole genome shotgun (WGS) entry which is preliminary data.</text>
</comment>
<dbReference type="SUPFAM" id="SSF53271">
    <property type="entry name" value="PRTase-like"/>
    <property type="match status" value="2"/>
</dbReference>
<dbReference type="InterPro" id="IPR005946">
    <property type="entry name" value="Rib-P_diPkinase"/>
</dbReference>
<evidence type="ECO:0000259" key="9">
    <source>
        <dbReference type="Pfam" id="PF00156"/>
    </source>
</evidence>
<comment type="catalytic activity">
    <reaction evidence="7">
        <text>D-ribose 5-phosphate + ATP = 5-phospho-alpha-D-ribose 1-diphosphate + AMP + H(+)</text>
        <dbReference type="Rhea" id="RHEA:15609"/>
        <dbReference type="ChEBI" id="CHEBI:15378"/>
        <dbReference type="ChEBI" id="CHEBI:30616"/>
        <dbReference type="ChEBI" id="CHEBI:58017"/>
        <dbReference type="ChEBI" id="CHEBI:78346"/>
        <dbReference type="ChEBI" id="CHEBI:456215"/>
        <dbReference type="EC" id="2.7.6.1"/>
    </reaction>
</comment>
<dbReference type="InterPro" id="IPR029099">
    <property type="entry name" value="Pribosyltran_N"/>
</dbReference>
<dbReference type="EC" id="2.7.6.1" evidence="1"/>
<feature type="domain" description="Ribose-phosphate pyrophosphokinase N-terminal" evidence="10">
    <location>
        <begin position="16"/>
        <end position="116"/>
    </location>
</feature>
<comment type="similarity">
    <text evidence="8">Belongs to the ribose-phosphate pyrophosphokinase family.</text>
</comment>
<dbReference type="NCBIfam" id="TIGR01251">
    <property type="entry name" value="ribP_PPkin"/>
    <property type="match status" value="1"/>
</dbReference>
<protein>
    <recommendedName>
        <fullName evidence="1">ribose-phosphate diphosphokinase</fullName>
        <ecNumber evidence="1">2.7.6.1</ecNumber>
    </recommendedName>
</protein>
<gene>
    <name evidence="11" type="primary">prs</name>
    <name evidence="11" type="ORF">AACH06_28245</name>
</gene>
<keyword evidence="6" id="KW-0067">ATP-binding</keyword>
<keyword evidence="3 8" id="KW-0545">Nucleotide biosynthesis</keyword>
<feature type="domain" description="Phosphoribosyltransferase" evidence="9">
    <location>
        <begin position="148"/>
        <end position="234"/>
    </location>
</feature>
<evidence type="ECO:0000256" key="7">
    <source>
        <dbReference type="ARBA" id="ARBA00049535"/>
    </source>
</evidence>
<dbReference type="GO" id="GO:0004749">
    <property type="term" value="F:ribose phosphate diphosphokinase activity"/>
    <property type="evidence" value="ECO:0007669"/>
    <property type="project" value="UniProtKB-EC"/>
</dbReference>
<dbReference type="Pfam" id="PF13793">
    <property type="entry name" value="Pribosyltran_N"/>
    <property type="match status" value="1"/>
</dbReference>
<dbReference type="RefSeq" id="WP_341429157.1">
    <property type="nucleotide sequence ID" value="NZ_JBBUTG010000033.1"/>
</dbReference>
<evidence type="ECO:0000313" key="12">
    <source>
        <dbReference type="Proteomes" id="UP001371218"/>
    </source>
</evidence>
<reference evidence="11 12" key="1">
    <citation type="submission" date="2024-04" db="EMBL/GenBank/DDBJ databases">
        <title>Novel species of the genus Ideonella isolated from streams.</title>
        <authorList>
            <person name="Lu H."/>
        </authorList>
    </citation>
    <scope>NUCLEOTIDE SEQUENCE [LARGE SCALE GENOMIC DNA]</scope>
    <source>
        <strain evidence="11 12">DXS29W</strain>
    </source>
</reference>